<organism evidence="3 4">
    <name type="scientific">Billgrantia endophytica</name>
    <dbReference type="NCBI Taxonomy" id="2033802"/>
    <lineage>
        <taxon>Bacteria</taxon>
        <taxon>Pseudomonadati</taxon>
        <taxon>Pseudomonadota</taxon>
        <taxon>Gammaproteobacteria</taxon>
        <taxon>Oceanospirillales</taxon>
        <taxon>Halomonadaceae</taxon>
        <taxon>Billgrantia</taxon>
    </lineage>
</organism>
<dbReference type="InterPro" id="IPR037021">
    <property type="entry name" value="RnfH_sf"/>
</dbReference>
<name>A0A2N7U023_9GAMM</name>
<keyword evidence="4" id="KW-1185">Reference proteome</keyword>
<comment type="caution">
    <text evidence="3">The sequence shown here is derived from an EMBL/GenBank/DDBJ whole genome shotgun (WGS) entry which is preliminary data.</text>
</comment>
<gene>
    <name evidence="3" type="ORF">C1H69_15725</name>
</gene>
<protein>
    <recommendedName>
        <fullName evidence="2">UPF0125 protein C1H69_15725</fullName>
    </recommendedName>
</protein>
<evidence type="ECO:0000313" key="3">
    <source>
        <dbReference type="EMBL" id="PMR73780.1"/>
    </source>
</evidence>
<sequence>MNVAVVYAAPSRPLLLTCQVADGSTVKQAVEQSGLLRYCPEIDLSKQKIGVYGKFVKLDSPLKEGDRVEIYQRITRVLDEDDDDDDDD</sequence>
<evidence type="ECO:0000256" key="2">
    <source>
        <dbReference type="HAMAP-Rule" id="MF_00460"/>
    </source>
</evidence>
<dbReference type="SUPFAM" id="SSF54285">
    <property type="entry name" value="MoaD/ThiS"/>
    <property type="match status" value="1"/>
</dbReference>
<dbReference type="InterPro" id="IPR005346">
    <property type="entry name" value="RnfH"/>
</dbReference>
<dbReference type="Pfam" id="PF03658">
    <property type="entry name" value="Ub-RnfH"/>
    <property type="match status" value="1"/>
</dbReference>
<dbReference type="Proteomes" id="UP000235803">
    <property type="component" value="Unassembled WGS sequence"/>
</dbReference>
<dbReference type="Gene3D" id="3.10.20.280">
    <property type="entry name" value="RnfH-like"/>
    <property type="match status" value="1"/>
</dbReference>
<accession>A0A2N7U023</accession>
<dbReference type="RefSeq" id="WP_102654329.1">
    <property type="nucleotide sequence ID" value="NZ_PNRF01000032.1"/>
</dbReference>
<reference evidence="3 4" key="1">
    <citation type="submission" date="2018-01" db="EMBL/GenBank/DDBJ databases">
        <title>Halomonas endophytica sp. nov., isolated from storage liquid in the stems of Populus euphratica.</title>
        <authorList>
            <person name="Chen C."/>
        </authorList>
    </citation>
    <scope>NUCLEOTIDE SEQUENCE [LARGE SCALE GENOMIC DNA]</scope>
    <source>
        <strain evidence="3 4">MC28</strain>
    </source>
</reference>
<proteinExistence type="inferred from homology"/>
<dbReference type="OrthoDB" id="9796575at2"/>
<evidence type="ECO:0000256" key="1">
    <source>
        <dbReference type="ARBA" id="ARBA00010645"/>
    </source>
</evidence>
<dbReference type="EMBL" id="PNRF01000032">
    <property type="protein sequence ID" value="PMR73780.1"/>
    <property type="molecule type" value="Genomic_DNA"/>
</dbReference>
<dbReference type="PANTHER" id="PTHR37483:SF1">
    <property type="entry name" value="UPF0125 PROTEIN RATB"/>
    <property type="match status" value="1"/>
</dbReference>
<dbReference type="HAMAP" id="MF_00460">
    <property type="entry name" value="UPF0125_RnfH"/>
    <property type="match status" value="1"/>
</dbReference>
<dbReference type="PANTHER" id="PTHR37483">
    <property type="entry name" value="UPF0125 PROTEIN RATB"/>
    <property type="match status" value="1"/>
</dbReference>
<dbReference type="InterPro" id="IPR016155">
    <property type="entry name" value="Mopterin_synth/thiamin_S_b"/>
</dbReference>
<comment type="similarity">
    <text evidence="1 2">Belongs to the UPF0125 (RnfH) family.</text>
</comment>
<evidence type="ECO:0000313" key="4">
    <source>
        <dbReference type="Proteomes" id="UP000235803"/>
    </source>
</evidence>
<dbReference type="AlphaFoldDB" id="A0A2N7U023"/>